<evidence type="ECO:0000256" key="5">
    <source>
        <dbReference type="ARBA" id="ARBA00022792"/>
    </source>
</evidence>
<keyword evidence="8" id="KW-1133">Transmembrane helix</keyword>
<proteinExistence type="inferred from homology"/>
<dbReference type="InterPro" id="IPR057495">
    <property type="entry name" value="AAA_lid_BCS1"/>
</dbReference>
<evidence type="ECO:0000313" key="15">
    <source>
        <dbReference type="EMBL" id="KAJ7752898.1"/>
    </source>
</evidence>
<keyword evidence="7" id="KW-0067">ATP-binding</keyword>
<dbReference type="Pfam" id="PF25426">
    <property type="entry name" value="AAA_lid_BCS1"/>
    <property type="match status" value="1"/>
</dbReference>
<comment type="caution">
    <text evidence="15">The sequence shown here is derived from an EMBL/GenBank/DDBJ whole genome shotgun (WGS) entry which is preliminary data.</text>
</comment>
<comment type="catalytic activity">
    <reaction evidence="11">
        <text>ATP + H2O = ADP + phosphate + H(+)</text>
        <dbReference type="Rhea" id="RHEA:13065"/>
        <dbReference type="ChEBI" id="CHEBI:15377"/>
        <dbReference type="ChEBI" id="CHEBI:15378"/>
        <dbReference type="ChEBI" id="CHEBI:30616"/>
        <dbReference type="ChEBI" id="CHEBI:43474"/>
        <dbReference type="ChEBI" id="CHEBI:456216"/>
    </reaction>
    <physiologicalReaction direction="left-to-right" evidence="11">
        <dbReference type="Rhea" id="RHEA:13066"/>
    </physiologicalReaction>
</comment>
<feature type="domain" description="BCS1 N-terminal" evidence="14">
    <location>
        <begin position="44"/>
        <end position="225"/>
    </location>
</feature>
<keyword evidence="10" id="KW-0472">Membrane</keyword>
<evidence type="ECO:0000256" key="8">
    <source>
        <dbReference type="ARBA" id="ARBA00022989"/>
    </source>
</evidence>
<name>A0AAD7IY47_9AGAR</name>
<dbReference type="Proteomes" id="UP001215598">
    <property type="component" value="Unassembled WGS sequence"/>
</dbReference>
<keyword evidence="5" id="KW-0999">Mitochondrion inner membrane</keyword>
<dbReference type="GO" id="GO:0005743">
    <property type="term" value="C:mitochondrial inner membrane"/>
    <property type="evidence" value="ECO:0007669"/>
    <property type="project" value="UniProtKB-SubCell"/>
</dbReference>
<dbReference type="Pfam" id="PF08740">
    <property type="entry name" value="BCS1_N"/>
    <property type="match status" value="1"/>
</dbReference>
<feature type="domain" description="AAA+ ATPase" evidence="13">
    <location>
        <begin position="256"/>
        <end position="400"/>
    </location>
</feature>
<evidence type="ECO:0000256" key="1">
    <source>
        <dbReference type="ARBA" id="ARBA00004434"/>
    </source>
</evidence>
<dbReference type="InterPro" id="IPR003593">
    <property type="entry name" value="AAA+_ATPase"/>
</dbReference>
<evidence type="ECO:0000256" key="9">
    <source>
        <dbReference type="ARBA" id="ARBA00023128"/>
    </source>
</evidence>
<accession>A0AAD7IY47</accession>
<evidence type="ECO:0000256" key="11">
    <source>
        <dbReference type="ARBA" id="ARBA00048778"/>
    </source>
</evidence>
<dbReference type="PANTHER" id="PTHR23070">
    <property type="entry name" value="BCS1 AAA-TYPE ATPASE"/>
    <property type="match status" value="1"/>
</dbReference>
<dbReference type="GO" id="GO:0005524">
    <property type="term" value="F:ATP binding"/>
    <property type="evidence" value="ECO:0007669"/>
    <property type="project" value="UniProtKB-KW"/>
</dbReference>
<keyword evidence="6 15" id="KW-0378">Hydrolase</keyword>
<keyword evidence="16" id="KW-1185">Reference proteome</keyword>
<evidence type="ECO:0000259" key="14">
    <source>
        <dbReference type="SMART" id="SM01024"/>
    </source>
</evidence>
<sequence length="539" mass="59641">MASFFQSRPSGGGIDFKNSSSAGAGGLASSLLSLLYSFNALRVIAFASALEGLRRTAFFLHSKFIAFFWITGYFDEQDESFDWMMVWLAKQPAWARDLDISTDSFVSAKDALMVPGEVEDGKLSPIDSGLLCYRPISLLTVSIWYHRRYMTFARITARTGRRGRMQETLKICVFARHNRVLNELMLEAQKEYNAAKGSRVRIYTADSDGDFVHVTFRPKRKIDSVILEPGVSRLLVDDARDFLSSKAWYAARGIPFRRGYLLYGAPGSGKSSIITSIAGVLNLDVYIVSLSSAGLDDSKLSQTISNLPEKCVVAMEDIDAAFVQSLNRDDPQNDADNDKPGARPQPTGKLSLSGLLNALDGVAAAEGRLLYATTNKYLALDEALCRPGRMDVHVEFKLASKFQAEKLFYSFYLPVGESDNSEEDVDLQGSPQSGPSTHSVPETKPSGRQSDSVSAVEEPSFFGTSHRQRGPKLRRKQVAELAVRFSEAIPERELSMAALQGFLMGYKIRPYEAVDAAEGWVESERQARLKMTREVQGGR</sequence>
<evidence type="ECO:0000256" key="4">
    <source>
        <dbReference type="ARBA" id="ARBA00022741"/>
    </source>
</evidence>
<evidence type="ECO:0000256" key="6">
    <source>
        <dbReference type="ARBA" id="ARBA00022801"/>
    </source>
</evidence>
<dbReference type="AlphaFoldDB" id="A0AAD7IY47"/>
<dbReference type="SMART" id="SM01024">
    <property type="entry name" value="BCS1_N"/>
    <property type="match status" value="1"/>
</dbReference>
<dbReference type="SUPFAM" id="SSF52540">
    <property type="entry name" value="P-loop containing nucleoside triphosphate hydrolases"/>
    <property type="match status" value="1"/>
</dbReference>
<evidence type="ECO:0000259" key="13">
    <source>
        <dbReference type="SMART" id="SM00382"/>
    </source>
</evidence>
<evidence type="ECO:0000256" key="2">
    <source>
        <dbReference type="ARBA" id="ARBA00007448"/>
    </source>
</evidence>
<evidence type="ECO:0000256" key="10">
    <source>
        <dbReference type="ARBA" id="ARBA00023136"/>
    </source>
</evidence>
<organism evidence="15 16">
    <name type="scientific">Mycena metata</name>
    <dbReference type="NCBI Taxonomy" id="1033252"/>
    <lineage>
        <taxon>Eukaryota</taxon>
        <taxon>Fungi</taxon>
        <taxon>Dikarya</taxon>
        <taxon>Basidiomycota</taxon>
        <taxon>Agaricomycotina</taxon>
        <taxon>Agaricomycetes</taxon>
        <taxon>Agaricomycetidae</taxon>
        <taxon>Agaricales</taxon>
        <taxon>Marasmiineae</taxon>
        <taxon>Mycenaceae</taxon>
        <taxon>Mycena</taxon>
    </lineage>
</organism>
<dbReference type="Gene3D" id="3.40.50.300">
    <property type="entry name" value="P-loop containing nucleotide triphosphate hydrolases"/>
    <property type="match status" value="1"/>
</dbReference>
<dbReference type="InterPro" id="IPR014851">
    <property type="entry name" value="BCS1_N"/>
</dbReference>
<dbReference type="InterPro" id="IPR027417">
    <property type="entry name" value="P-loop_NTPase"/>
</dbReference>
<protein>
    <submittedName>
        <fullName evidence="15">P-loop containing nucleoside triphosphate hydrolase protein</fullName>
    </submittedName>
</protein>
<dbReference type="EMBL" id="JARKIB010000057">
    <property type="protein sequence ID" value="KAJ7752898.1"/>
    <property type="molecule type" value="Genomic_DNA"/>
</dbReference>
<feature type="compositionally biased region" description="Basic and acidic residues" evidence="12">
    <location>
        <begin position="327"/>
        <end position="341"/>
    </location>
</feature>
<keyword evidence="9" id="KW-0496">Mitochondrion</keyword>
<comment type="similarity">
    <text evidence="2">Belongs to the AAA ATPase family. BCS1 subfamily.</text>
</comment>
<comment type="subcellular location">
    <subcellularLocation>
        <location evidence="1">Mitochondrion inner membrane</location>
        <topology evidence="1">Single-pass membrane protein</topology>
    </subcellularLocation>
</comment>
<evidence type="ECO:0000256" key="12">
    <source>
        <dbReference type="SAM" id="MobiDB-lite"/>
    </source>
</evidence>
<feature type="region of interest" description="Disordered" evidence="12">
    <location>
        <begin position="327"/>
        <end position="349"/>
    </location>
</feature>
<feature type="region of interest" description="Disordered" evidence="12">
    <location>
        <begin position="420"/>
        <end position="473"/>
    </location>
</feature>
<dbReference type="GO" id="GO:0016887">
    <property type="term" value="F:ATP hydrolysis activity"/>
    <property type="evidence" value="ECO:0007669"/>
    <property type="project" value="InterPro"/>
</dbReference>
<keyword evidence="3" id="KW-0812">Transmembrane</keyword>
<gene>
    <name evidence="15" type="ORF">B0H16DRAFT_781172</name>
</gene>
<feature type="compositionally biased region" description="Polar residues" evidence="12">
    <location>
        <begin position="429"/>
        <end position="453"/>
    </location>
</feature>
<reference evidence="15" key="1">
    <citation type="submission" date="2023-03" db="EMBL/GenBank/DDBJ databases">
        <title>Massive genome expansion in bonnet fungi (Mycena s.s.) driven by repeated elements and novel gene families across ecological guilds.</title>
        <authorList>
            <consortium name="Lawrence Berkeley National Laboratory"/>
            <person name="Harder C.B."/>
            <person name="Miyauchi S."/>
            <person name="Viragh M."/>
            <person name="Kuo A."/>
            <person name="Thoen E."/>
            <person name="Andreopoulos B."/>
            <person name="Lu D."/>
            <person name="Skrede I."/>
            <person name="Drula E."/>
            <person name="Henrissat B."/>
            <person name="Morin E."/>
            <person name="Kohler A."/>
            <person name="Barry K."/>
            <person name="LaButti K."/>
            <person name="Morin E."/>
            <person name="Salamov A."/>
            <person name="Lipzen A."/>
            <person name="Mereny Z."/>
            <person name="Hegedus B."/>
            <person name="Baldrian P."/>
            <person name="Stursova M."/>
            <person name="Weitz H."/>
            <person name="Taylor A."/>
            <person name="Grigoriev I.V."/>
            <person name="Nagy L.G."/>
            <person name="Martin F."/>
            <person name="Kauserud H."/>
        </authorList>
    </citation>
    <scope>NUCLEOTIDE SEQUENCE</scope>
    <source>
        <strain evidence="15">CBHHK182m</strain>
    </source>
</reference>
<evidence type="ECO:0000256" key="7">
    <source>
        <dbReference type="ARBA" id="ARBA00022840"/>
    </source>
</evidence>
<dbReference type="InterPro" id="IPR003959">
    <property type="entry name" value="ATPase_AAA_core"/>
</dbReference>
<keyword evidence="4" id="KW-0547">Nucleotide-binding</keyword>
<dbReference type="InterPro" id="IPR050747">
    <property type="entry name" value="Mitochondrial_chaperone_BCS1"/>
</dbReference>
<dbReference type="Pfam" id="PF00004">
    <property type="entry name" value="AAA"/>
    <property type="match status" value="1"/>
</dbReference>
<evidence type="ECO:0000256" key="3">
    <source>
        <dbReference type="ARBA" id="ARBA00022692"/>
    </source>
</evidence>
<dbReference type="SMART" id="SM00382">
    <property type="entry name" value="AAA"/>
    <property type="match status" value="1"/>
</dbReference>
<evidence type="ECO:0000313" key="16">
    <source>
        <dbReference type="Proteomes" id="UP001215598"/>
    </source>
</evidence>